<evidence type="ECO:0000313" key="2">
    <source>
        <dbReference type="EMBL" id="KRT78541.1"/>
    </source>
</evidence>
<protein>
    <submittedName>
        <fullName evidence="2">Uncharacterized protein</fullName>
    </submittedName>
</protein>
<dbReference type="GO" id="GO:0008190">
    <property type="term" value="F:eukaryotic initiation factor 4E binding"/>
    <property type="evidence" value="ECO:0007669"/>
    <property type="project" value="InterPro"/>
</dbReference>
<dbReference type="PANTHER" id="PTHR20849">
    <property type="entry name" value="EUKARYOTIC TRANSLATION INITIATION FACTOR 4E-BINDING PROTEIN MEXTLI"/>
    <property type="match status" value="1"/>
</dbReference>
<dbReference type="Proteomes" id="UP000051574">
    <property type="component" value="Unassembled WGS sequence"/>
</dbReference>
<dbReference type="GO" id="GO:0045727">
    <property type="term" value="P:positive regulation of translation"/>
    <property type="evidence" value="ECO:0007669"/>
    <property type="project" value="InterPro"/>
</dbReference>
<dbReference type="AlphaFoldDB" id="A0A0T6AUC3"/>
<reference evidence="2 3" key="1">
    <citation type="submission" date="2015-09" db="EMBL/GenBank/DDBJ databases">
        <title>Draft genome of the scarab beetle Oryctes borbonicus.</title>
        <authorList>
            <person name="Meyer J.M."/>
            <person name="Markov G.V."/>
            <person name="Baskaran P."/>
            <person name="Herrmann M."/>
            <person name="Sommer R.J."/>
            <person name="Roedelsperger C."/>
        </authorList>
    </citation>
    <scope>NUCLEOTIDE SEQUENCE [LARGE SCALE GENOMIC DNA]</scope>
    <source>
        <strain evidence="2">OB123</strain>
        <tissue evidence="2">Whole animal</tissue>
    </source>
</reference>
<dbReference type="InterPro" id="IPR040160">
    <property type="entry name" value="Mxt"/>
</dbReference>
<dbReference type="GO" id="GO:0005737">
    <property type="term" value="C:cytoplasm"/>
    <property type="evidence" value="ECO:0007669"/>
    <property type="project" value="TreeGrafter"/>
</dbReference>
<organism evidence="2 3">
    <name type="scientific">Oryctes borbonicus</name>
    <dbReference type="NCBI Taxonomy" id="1629725"/>
    <lineage>
        <taxon>Eukaryota</taxon>
        <taxon>Metazoa</taxon>
        <taxon>Ecdysozoa</taxon>
        <taxon>Arthropoda</taxon>
        <taxon>Hexapoda</taxon>
        <taxon>Insecta</taxon>
        <taxon>Pterygota</taxon>
        <taxon>Neoptera</taxon>
        <taxon>Endopterygota</taxon>
        <taxon>Coleoptera</taxon>
        <taxon>Polyphaga</taxon>
        <taxon>Scarabaeiformia</taxon>
        <taxon>Scarabaeidae</taxon>
        <taxon>Dynastinae</taxon>
        <taxon>Oryctes</taxon>
    </lineage>
</organism>
<gene>
    <name evidence="2" type="ORF">AMK59_7814</name>
</gene>
<dbReference type="GO" id="GO:0003743">
    <property type="term" value="F:translation initiation factor activity"/>
    <property type="evidence" value="ECO:0007669"/>
    <property type="project" value="TreeGrafter"/>
</dbReference>
<dbReference type="PANTHER" id="PTHR20849:SF2">
    <property type="entry name" value="EUKARYOTIC TRANSLATION INITIATION FACTOR 4E-BINDING PROTEIN MEXTLI"/>
    <property type="match status" value="1"/>
</dbReference>
<dbReference type="GO" id="GO:0034518">
    <property type="term" value="C:RNA cap binding complex"/>
    <property type="evidence" value="ECO:0007669"/>
    <property type="project" value="TreeGrafter"/>
</dbReference>
<dbReference type="EMBL" id="LJIG01022821">
    <property type="protein sequence ID" value="KRT78541.1"/>
    <property type="molecule type" value="Genomic_DNA"/>
</dbReference>
<sequence>MAIGGPLTGSSSSINSSASDESALPHAGRSRALLHSLSTNDASIGEYKYTVVTGGHTIKITGDDLDLVRISKLVLDEYFSGEPIQDIGQFYSFDSLPQTGEVTHEPLSPPDSIPSPSVVANGQIEEVCETPPLRRPRASIEEIIKGKISPEPTEKKPNRLTYSIEYLARLAMSPLCLVPPNDLERISNEHPTLVRKLVEMFDAKQYLSNRLGDQMVTVLSADEVDGGEV</sequence>
<dbReference type="OrthoDB" id="6357832at2759"/>
<feature type="compositionally biased region" description="Low complexity" evidence="1">
    <location>
        <begin position="10"/>
        <end position="22"/>
    </location>
</feature>
<comment type="caution">
    <text evidence="2">The sequence shown here is derived from an EMBL/GenBank/DDBJ whole genome shotgun (WGS) entry which is preliminary data.</text>
</comment>
<accession>A0A0T6AUC3</accession>
<keyword evidence="3" id="KW-1185">Reference proteome</keyword>
<dbReference type="GO" id="GO:1901190">
    <property type="term" value="P:regulation of formation of translation initiation ternary complex"/>
    <property type="evidence" value="ECO:0007669"/>
    <property type="project" value="TreeGrafter"/>
</dbReference>
<feature type="region of interest" description="Disordered" evidence="1">
    <location>
        <begin position="1"/>
        <end position="23"/>
    </location>
</feature>
<proteinExistence type="predicted"/>
<name>A0A0T6AUC3_9SCAR</name>
<evidence type="ECO:0000313" key="3">
    <source>
        <dbReference type="Proteomes" id="UP000051574"/>
    </source>
</evidence>
<evidence type="ECO:0000256" key="1">
    <source>
        <dbReference type="SAM" id="MobiDB-lite"/>
    </source>
</evidence>